<dbReference type="InterPro" id="IPR001296">
    <property type="entry name" value="Glyco_trans_1"/>
</dbReference>
<evidence type="ECO:0000313" key="5">
    <source>
        <dbReference type="Proteomes" id="UP000526033"/>
    </source>
</evidence>
<feature type="domain" description="Glycosyltransferase subfamily 4-like N-terminal" evidence="3">
    <location>
        <begin position="103"/>
        <end position="179"/>
    </location>
</feature>
<name>A0A7X9DJM2_UNCKA</name>
<organism evidence="4 5">
    <name type="scientific">candidate division WWE3 bacterium</name>
    <dbReference type="NCBI Taxonomy" id="2053526"/>
    <lineage>
        <taxon>Bacteria</taxon>
        <taxon>Katanobacteria</taxon>
    </lineage>
</organism>
<sequence>MMAIALNGKILESLEPAGPEYFTYNLYRTLFKDFKDQDFLLYYRDLKKDSLLDKLHTDFPYVKFTQIQSSLSWTHNGLSRQLFKDSPEFYFSPEHTVPVIYPKNTKVVIMVHGLEIKSNKQFSKISFRFLLQWNLLKYACNTARLIVVPSEYTKEQILNAGLVSSSNNIRVIHEGVSDDFRKNYDIQQKQKIKDTYGIKNNYLLFVSTLQPRKNVVGLIRAFSLARKNSKKVEEINLVLVGKKGWNYEDIFESIKKENLSESVIYLGWIPQENLPLLFASAKGFVNFSFEEGFSLTLLEAMTSKIPCAVSSIPPHKQLGKDSVFYANPTDTKGMSEAIIKLVEESTESMTEKGAVYAQGYTWFDSAKKLIDYIHKIN</sequence>
<reference evidence="4 5" key="1">
    <citation type="journal article" date="2020" name="Biotechnol. Biofuels">
        <title>New insights from the biogas microbiome by comprehensive genome-resolved metagenomics of nearly 1600 species originating from multiple anaerobic digesters.</title>
        <authorList>
            <person name="Campanaro S."/>
            <person name="Treu L."/>
            <person name="Rodriguez-R L.M."/>
            <person name="Kovalovszki A."/>
            <person name="Ziels R.M."/>
            <person name="Maus I."/>
            <person name="Zhu X."/>
            <person name="Kougias P.G."/>
            <person name="Basile A."/>
            <person name="Luo G."/>
            <person name="Schluter A."/>
            <person name="Konstantinidis K.T."/>
            <person name="Angelidaki I."/>
        </authorList>
    </citation>
    <scope>NUCLEOTIDE SEQUENCE [LARGE SCALE GENOMIC DNA]</scope>
    <source>
        <strain evidence="4">AS27yjCOA_165</strain>
    </source>
</reference>
<dbReference type="CDD" id="cd03809">
    <property type="entry name" value="GT4_MtfB-like"/>
    <property type="match status" value="1"/>
</dbReference>
<dbReference type="EMBL" id="JAAZNL010000004">
    <property type="protein sequence ID" value="NMB69658.1"/>
    <property type="molecule type" value="Genomic_DNA"/>
</dbReference>
<dbReference type="AlphaFoldDB" id="A0A7X9DJM2"/>
<dbReference type="Pfam" id="PF13439">
    <property type="entry name" value="Glyco_transf_4"/>
    <property type="match status" value="1"/>
</dbReference>
<dbReference type="Gene3D" id="3.40.50.2000">
    <property type="entry name" value="Glycogen Phosphorylase B"/>
    <property type="match status" value="2"/>
</dbReference>
<gene>
    <name evidence="4" type="ORF">GYA27_00440</name>
</gene>
<dbReference type="SUPFAM" id="SSF53756">
    <property type="entry name" value="UDP-Glycosyltransferase/glycogen phosphorylase"/>
    <property type="match status" value="1"/>
</dbReference>
<evidence type="ECO:0000256" key="1">
    <source>
        <dbReference type="ARBA" id="ARBA00022679"/>
    </source>
</evidence>
<accession>A0A7X9DJM2</accession>
<dbReference type="GO" id="GO:0016757">
    <property type="term" value="F:glycosyltransferase activity"/>
    <property type="evidence" value="ECO:0007669"/>
    <property type="project" value="InterPro"/>
</dbReference>
<dbReference type="InterPro" id="IPR028098">
    <property type="entry name" value="Glyco_trans_4-like_N"/>
</dbReference>
<evidence type="ECO:0000259" key="3">
    <source>
        <dbReference type="Pfam" id="PF13439"/>
    </source>
</evidence>
<dbReference type="Proteomes" id="UP000526033">
    <property type="component" value="Unassembled WGS sequence"/>
</dbReference>
<evidence type="ECO:0000259" key="2">
    <source>
        <dbReference type="Pfam" id="PF00534"/>
    </source>
</evidence>
<feature type="domain" description="Glycosyl transferase family 1" evidence="2">
    <location>
        <begin position="191"/>
        <end position="345"/>
    </location>
</feature>
<proteinExistence type="predicted"/>
<evidence type="ECO:0000313" key="4">
    <source>
        <dbReference type="EMBL" id="NMB69658.1"/>
    </source>
</evidence>
<dbReference type="PANTHER" id="PTHR46401:SF2">
    <property type="entry name" value="GLYCOSYLTRANSFERASE WBBK-RELATED"/>
    <property type="match status" value="1"/>
</dbReference>
<dbReference type="PANTHER" id="PTHR46401">
    <property type="entry name" value="GLYCOSYLTRANSFERASE WBBK-RELATED"/>
    <property type="match status" value="1"/>
</dbReference>
<keyword evidence="1 4" id="KW-0808">Transferase</keyword>
<protein>
    <submittedName>
        <fullName evidence="4">Glycosyltransferase family 4 protein</fullName>
    </submittedName>
</protein>
<dbReference type="Pfam" id="PF00534">
    <property type="entry name" value="Glycos_transf_1"/>
    <property type="match status" value="1"/>
</dbReference>
<comment type="caution">
    <text evidence="4">The sequence shown here is derived from an EMBL/GenBank/DDBJ whole genome shotgun (WGS) entry which is preliminary data.</text>
</comment>